<sequence length="441" mass="50105">MLSVVSSALDAADSPTAKTLVSKTLPQSKFRPLLGILAAGILCTTLILSREILQSLTQGSQDGSPTDDTFSELDFIANTRAAANLTEEQWLKEYKHYYGTNVYKIRAKLLAERLKKLGAPLVKFSTGEESEAPAAPYCQQRDIDNPPSTDLSIAPGAFVRKVYDAVLFLNELDLLEMRLMELENVVHKFVLVQCPLTFMNHERPLTDVTKLERFRRWWPQIENAYCDLETFPKDAPSAWDRERHMRDVLWDAVKGRVTSEDLVMTGDLDELPKAHVVHALRQQRDAKAFPVILRMPLWRFTFACIDRDWKDDKQMWPGTVVTIGKFAHGGHWDTDWAQLHADGNTVRAKLRNKFSTDIPSNHVIDCGGWHCSSCLPLEHYVTKVSEYSHASEVSNDYRDHDVVRETAATCMFGVLYRMRSTEGLPRGIVENADRYGYMLPV</sequence>
<dbReference type="OrthoDB" id="6474464at2759"/>
<name>A0A1Y1HQG6_KLENI</name>
<organism evidence="1 2">
    <name type="scientific">Klebsormidium nitens</name>
    <name type="common">Green alga</name>
    <name type="synonym">Ulothrix nitens</name>
    <dbReference type="NCBI Taxonomy" id="105231"/>
    <lineage>
        <taxon>Eukaryota</taxon>
        <taxon>Viridiplantae</taxon>
        <taxon>Streptophyta</taxon>
        <taxon>Klebsormidiophyceae</taxon>
        <taxon>Klebsormidiales</taxon>
        <taxon>Klebsormidiaceae</taxon>
        <taxon>Klebsormidium</taxon>
    </lineage>
</organism>
<keyword evidence="1" id="KW-0808">Transferase</keyword>
<keyword evidence="1" id="KW-0328">Glycosyltransferase</keyword>
<dbReference type="Proteomes" id="UP000054558">
    <property type="component" value="Unassembled WGS sequence"/>
</dbReference>
<dbReference type="EMBL" id="DF236968">
    <property type="protein sequence ID" value="GAQ78836.1"/>
    <property type="molecule type" value="Genomic_DNA"/>
</dbReference>
<dbReference type="GO" id="GO:0016757">
    <property type="term" value="F:glycosyltransferase activity"/>
    <property type="evidence" value="ECO:0000318"/>
    <property type="project" value="GO_Central"/>
</dbReference>
<dbReference type="GO" id="GO:0006044">
    <property type="term" value="P:N-acetylglucosamine metabolic process"/>
    <property type="evidence" value="ECO:0000318"/>
    <property type="project" value="GO_Central"/>
</dbReference>
<evidence type="ECO:0000313" key="2">
    <source>
        <dbReference type="Proteomes" id="UP000054558"/>
    </source>
</evidence>
<dbReference type="GO" id="GO:0003830">
    <property type="term" value="F:beta-1,4-mannosylglycoprotein 4-beta-N-acetylglucosaminyltransferase activity"/>
    <property type="evidence" value="ECO:0007669"/>
    <property type="project" value="InterPro"/>
</dbReference>
<dbReference type="Pfam" id="PF04724">
    <property type="entry name" value="Glyco_transf_17"/>
    <property type="match status" value="1"/>
</dbReference>
<reference evidence="1 2" key="1">
    <citation type="journal article" date="2014" name="Nat. Commun.">
        <title>Klebsormidium flaccidum genome reveals primary factors for plant terrestrial adaptation.</title>
        <authorList>
            <person name="Hori K."/>
            <person name="Maruyama F."/>
            <person name="Fujisawa T."/>
            <person name="Togashi T."/>
            <person name="Yamamoto N."/>
            <person name="Seo M."/>
            <person name="Sato S."/>
            <person name="Yamada T."/>
            <person name="Mori H."/>
            <person name="Tajima N."/>
            <person name="Moriyama T."/>
            <person name="Ikeuchi M."/>
            <person name="Watanabe M."/>
            <person name="Wada H."/>
            <person name="Kobayashi K."/>
            <person name="Saito M."/>
            <person name="Masuda T."/>
            <person name="Sasaki-Sekimoto Y."/>
            <person name="Mashiguchi K."/>
            <person name="Awai K."/>
            <person name="Shimojima M."/>
            <person name="Masuda S."/>
            <person name="Iwai M."/>
            <person name="Nobusawa T."/>
            <person name="Narise T."/>
            <person name="Kondo S."/>
            <person name="Saito H."/>
            <person name="Sato R."/>
            <person name="Murakawa M."/>
            <person name="Ihara Y."/>
            <person name="Oshima-Yamada Y."/>
            <person name="Ohtaka K."/>
            <person name="Satoh M."/>
            <person name="Sonobe K."/>
            <person name="Ishii M."/>
            <person name="Ohtani R."/>
            <person name="Kanamori-Sato M."/>
            <person name="Honoki R."/>
            <person name="Miyazaki D."/>
            <person name="Mochizuki H."/>
            <person name="Umetsu J."/>
            <person name="Higashi K."/>
            <person name="Shibata D."/>
            <person name="Kamiya Y."/>
            <person name="Sato N."/>
            <person name="Nakamura Y."/>
            <person name="Tabata S."/>
            <person name="Ida S."/>
            <person name="Kurokawa K."/>
            <person name="Ohta H."/>
        </authorList>
    </citation>
    <scope>NUCLEOTIDE SEQUENCE [LARGE SCALE GENOMIC DNA]</scope>
    <source>
        <strain evidence="1 2">NIES-2285</strain>
    </source>
</reference>
<gene>
    <name evidence="1" type="ORF">KFL_000190530</name>
</gene>
<accession>A0A1Y1HQG6</accession>
<dbReference type="PANTHER" id="PTHR12224:SF0">
    <property type="entry name" value="BETA-1,4-MANNOSYL-GLYCOPROTEIN 4-BETA-N-ACETYLGLUCOSAMINYLTRANSFERASE"/>
    <property type="match status" value="1"/>
</dbReference>
<dbReference type="GO" id="GO:0016020">
    <property type="term" value="C:membrane"/>
    <property type="evidence" value="ECO:0007669"/>
    <property type="project" value="InterPro"/>
</dbReference>
<keyword evidence="2" id="KW-1185">Reference proteome</keyword>
<protein>
    <submittedName>
        <fullName evidence="1">Beta-1,4-N-acetylglucosaminyltransferase family protein</fullName>
    </submittedName>
</protein>
<dbReference type="PANTHER" id="PTHR12224">
    <property type="entry name" value="BETA-1,4-MANNOSYL-GLYCOPROTEIN BETA-1,4-N-ACETYLGLUCOSAMINYL-TRANSFERASE"/>
    <property type="match status" value="1"/>
</dbReference>
<dbReference type="AlphaFoldDB" id="A0A1Y1HQG6"/>
<proteinExistence type="predicted"/>
<dbReference type="InterPro" id="IPR006813">
    <property type="entry name" value="Glyco_trans_17"/>
</dbReference>
<evidence type="ECO:0000313" key="1">
    <source>
        <dbReference type="EMBL" id="GAQ78836.1"/>
    </source>
</evidence>
<dbReference type="OMA" id="FEWPAGE"/>